<sequence length="421" mass="45545">MIFPHLRRAALSIFLAALVAGSILSIARAWAGDAYAWTQFVAEGVEARAVTEQAECPKATIDGRVTPMTLRAGPSEAFPLRVCAIAIPRDAKEAAIAERPLPLPVAPTNRLLIIGDTGCRLRALALQSCNVMADWPFRLIADDSAETRPDLVLHVGDLIYREQACPRANKGCAGSPHGDNWETWKADFFDPARALLETAPFVFVRGNHEDCNRNHEGWRRFVSAYPYEASAACNIQEAPYRVDLGGVTLAVLDVTRAEDRAVDWTLAPLFKQQFAALADIKGPLWIAMHKPIYGSIRVKDGISIGDNKTLVEAARGALAPNIEAVLAGHLHLFEALSFTQDLPAQIIAGSGGDMLDSMPLKLAGLTLGDATVETGRGVAGVYGFALLERGDGDWRLTEYDTHGKALVRCALRGRKLACEGE</sequence>
<dbReference type="KEGG" id="mbry:B1812_06940"/>
<dbReference type="EMBL" id="CP019948">
    <property type="protein sequence ID" value="ARN80857.1"/>
    <property type="molecule type" value="Genomic_DNA"/>
</dbReference>
<gene>
    <name evidence="3" type="ORF">B1812_06940</name>
</gene>
<protein>
    <recommendedName>
        <fullName evidence="2">Calcineurin-like phosphoesterase domain-containing protein</fullName>
    </recommendedName>
</protein>
<evidence type="ECO:0000313" key="4">
    <source>
        <dbReference type="Proteomes" id="UP000193978"/>
    </source>
</evidence>
<dbReference type="AlphaFoldDB" id="A0A1W6MTF5"/>
<dbReference type="STRING" id="655015.B1812_06940"/>
<dbReference type="GO" id="GO:0016787">
    <property type="term" value="F:hydrolase activity"/>
    <property type="evidence" value="ECO:0007669"/>
    <property type="project" value="InterPro"/>
</dbReference>
<proteinExistence type="predicted"/>
<dbReference type="Gene3D" id="3.60.21.10">
    <property type="match status" value="1"/>
</dbReference>
<evidence type="ECO:0000259" key="2">
    <source>
        <dbReference type="Pfam" id="PF00149"/>
    </source>
</evidence>
<dbReference type="Pfam" id="PF00149">
    <property type="entry name" value="Metallophos"/>
    <property type="match status" value="1"/>
</dbReference>
<dbReference type="OrthoDB" id="9763403at2"/>
<accession>A0A1W6MTF5</accession>
<name>A0A1W6MTF5_9HYPH</name>
<keyword evidence="4" id="KW-1185">Reference proteome</keyword>
<dbReference type="SUPFAM" id="SSF56300">
    <property type="entry name" value="Metallo-dependent phosphatases"/>
    <property type="match status" value="1"/>
</dbReference>
<feature type="chain" id="PRO_5013366258" description="Calcineurin-like phosphoesterase domain-containing protein" evidence="1">
    <location>
        <begin position="32"/>
        <end position="421"/>
    </location>
</feature>
<keyword evidence="1" id="KW-0732">Signal</keyword>
<dbReference type="InterPro" id="IPR029052">
    <property type="entry name" value="Metallo-depent_PP-like"/>
</dbReference>
<reference evidence="3 4" key="1">
    <citation type="submission" date="2017-02" db="EMBL/GenBank/DDBJ databases">
        <authorList>
            <person name="Peterson S.W."/>
        </authorList>
    </citation>
    <scope>NUCLEOTIDE SEQUENCE [LARGE SCALE GENOMIC DNA]</scope>
    <source>
        <strain evidence="3 4">S285</strain>
    </source>
</reference>
<dbReference type="RefSeq" id="WP_085770940.1">
    <property type="nucleotide sequence ID" value="NZ_AP027149.1"/>
</dbReference>
<evidence type="ECO:0000256" key="1">
    <source>
        <dbReference type="SAM" id="SignalP"/>
    </source>
</evidence>
<evidence type="ECO:0000313" key="3">
    <source>
        <dbReference type="EMBL" id="ARN80857.1"/>
    </source>
</evidence>
<dbReference type="InterPro" id="IPR004843">
    <property type="entry name" value="Calcineurin-like_PHP"/>
</dbReference>
<feature type="domain" description="Calcineurin-like phosphoesterase" evidence="2">
    <location>
        <begin position="110"/>
        <end position="331"/>
    </location>
</feature>
<dbReference type="Proteomes" id="UP000193978">
    <property type="component" value="Chromosome"/>
</dbReference>
<organism evidence="3 4">
    <name type="scientific">Methylocystis bryophila</name>
    <dbReference type="NCBI Taxonomy" id="655015"/>
    <lineage>
        <taxon>Bacteria</taxon>
        <taxon>Pseudomonadati</taxon>
        <taxon>Pseudomonadota</taxon>
        <taxon>Alphaproteobacteria</taxon>
        <taxon>Hyphomicrobiales</taxon>
        <taxon>Methylocystaceae</taxon>
        <taxon>Methylocystis</taxon>
    </lineage>
</organism>
<feature type="signal peptide" evidence="1">
    <location>
        <begin position="1"/>
        <end position="31"/>
    </location>
</feature>